<name>A0AAV7JX17_9METZ</name>
<dbReference type="InterPro" id="IPR011990">
    <property type="entry name" value="TPR-like_helical_dom_sf"/>
</dbReference>
<keyword evidence="1" id="KW-0802">TPR repeat</keyword>
<dbReference type="AlphaFoldDB" id="A0AAV7JX17"/>
<feature type="repeat" description="TPR" evidence="1">
    <location>
        <begin position="38"/>
        <end position="71"/>
    </location>
</feature>
<dbReference type="Gene3D" id="1.25.40.10">
    <property type="entry name" value="Tetratricopeptide repeat domain"/>
    <property type="match status" value="1"/>
</dbReference>
<evidence type="ECO:0000256" key="1">
    <source>
        <dbReference type="PROSITE-ProRule" id="PRU00339"/>
    </source>
</evidence>
<dbReference type="Pfam" id="PF13414">
    <property type="entry name" value="TPR_11"/>
    <property type="match status" value="1"/>
</dbReference>
<dbReference type="EMBL" id="JAKMXF010000266">
    <property type="protein sequence ID" value="KAI6653503.1"/>
    <property type="molecule type" value="Genomic_DNA"/>
</dbReference>
<reference evidence="2 3" key="1">
    <citation type="journal article" date="2023" name="BMC Biol.">
        <title>The compact genome of the sponge Oopsacas minuta (Hexactinellida) is lacking key metazoan core genes.</title>
        <authorList>
            <person name="Santini S."/>
            <person name="Schenkelaars Q."/>
            <person name="Jourda C."/>
            <person name="Duchesne M."/>
            <person name="Belahbib H."/>
            <person name="Rocher C."/>
            <person name="Selva M."/>
            <person name="Riesgo A."/>
            <person name="Vervoort M."/>
            <person name="Leys S.P."/>
            <person name="Kodjabachian L."/>
            <person name="Le Bivic A."/>
            <person name="Borchiellini C."/>
            <person name="Claverie J.M."/>
            <person name="Renard E."/>
        </authorList>
    </citation>
    <scope>NUCLEOTIDE SEQUENCE [LARGE SCALE GENOMIC DNA]</scope>
    <source>
        <strain evidence="2">SPO-2</strain>
    </source>
</reference>
<dbReference type="PROSITE" id="PS50005">
    <property type="entry name" value="TPR"/>
    <property type="match status" value="1"/>
</dbReference>
<dbReference type="PANTHER" id="PTHR47059:SF1">
    <property type="entry name" value="TETRATRICOPEPTIDE REPEAT PROTEIN 32"/>
    <property type="match status" value="1"/>
</dbReference>
<dbReference type="SUPFAM" id="SSF48452">
    <property type="entry name" value="TPR-like"/>
    <property type="match status" value="1"/>
</dbReference>
<evidence type="ECO:0000313" key="2">
    <source>
        <dbReference type="EMBL" id="KAI6653503.1"/>
    </source>
</evidence>
<proteinExistence type="predicted"/>
<accession>A0AAV7JX17</accession>
<keyword evidence="3" id="KW-1185">Reference proteome</keyword>
<comment type="caution">
    <text evidence="2">The sequence shown here is derived from an EMBL/GenBank/DDBJ whole genome shotgun (WGS) entry which is preliminary data.</text>
</comment>
<dbReference type="PANTHER" id="PTHR47059">
    <property type="entry name" value="TETRATRICOPEPTIDE REPEAT PROTEIN 32"/>
    <property type="match status" value="1"/>
</dbReference>
<gene>
    <name evidence="2" type="ORF">LOD99_3399</name>
</gene>
<protein>
    <submittedName>
        <fullName evidence="2">Tetratricopeptide repeat protein 32</fullName>
    </submittedName>
</protein>
<evidence type="ECO:0000313" key="3">
    <source>
        <dbReference type="Proteomes" id="UP001165289"/>
    </source>
</evidence>
<dbReference type="InterPro" id="IPR019734">
    <property type="entry name" value="TPR_rpt"/>
</dbReference>
<dbReference type="SMART" id="SM00028">
    <property type="entry name" value="TPR"/>
    <property type="match status" value="2"/>
</dbReference>
<dbReference type="Proteomes" id="UP001165289">
    <property type="component" value="Unassembled WGS sequence"/>
</dbReference>
<sequence>MSGNNLVCEAELTDKILKLKQGLASVGASNFKHTKDLSRAFNDRGFYHYQMVDFYLAIQDYSEAIALDPNFEIAFYNRGLVRYRLGFYSGSRDDLDKCLLINPQFIEAGLALTQVLEDIKEGRTFGQ</sequence>
<organism evidence="2 3">
    <name type="scientific">Oopsacas minuta</name>
    <dbReference type="NCBI Taxonomy" id="111878"/>
    <lineage>
        <taxon>Eukaryota</taxon>
        <taxon>Metazoa</taxon>
        <taxon>Porifera</taxon>
        <taxon>Hexactinellida</taxon>
        <taxon>Hexasterophora</taxon>
        <taxon>Lyssacinosida</taxon>
        <taxon>Leucopsacidae</taxon>
        <taxon>Oopsacas</taxon>
    </lineage>
</organism>